<comment type="caution">
    <text evidence="4">The sequence shown here is derived from an EMBL/GenBank/DDBJ whole genome shotgun (WGS) entry which is preliminary data.</text>
</comment>
<protein>
    <submittedName>
        <fullName evidence="4">N-acetyltransferase</fullName>
    </submittedName>
</protein>
<dbReference type="EMBL" id="BMLX01000004">
    <property type="protein sequence ID" value="GGP23061.1"/>
    <property type="molecule type" value="Genomic_DNA"/>
</dbReference>
<reference evidence="5" key="1">
    <citation type="journal article" date="2019" name="Int. J. Syst. Evol. Microbiol.">
        <title>The Global Catalogue of Microorganisms (GCM) 10K type strain sequencing project: providing services to taxonomists for standard genome sequencing and annotation.</title>
        <authorList>
            <consortium name="The Broad Institute Genomics Platform"/>
            <consortium name="The Broad Institute Genome Sequencing Center for Infectious Disease"/>
            <person name="Wu L."/>
            <person name="Ma J."/>
        </authorList>
    </citation>
    <scope>NUCLEOTIDE SEQUENCE [LARGE SCALE GENOMIC DNA]</scope>
    <source>
        <strain evidence="5">CGMCC 1.8859</strain>
    </source>
</reference>
<dbReference type="Pfam" id="PF00583">
    <property type="entry name" value="Acetyltransf_1"/>
    <property type="match status" value="1"/>
</dbReference>
<accession>A0ABQ2PCJ2</accession>
<proteinExistence type="predicted"/>
<dbReference type="PANTHER" id="PTHR43877">
    <property type="entry name" value="AMINOALKYLPHOSPHONATE N-ACETYLTRANSFERASE-RELATED-RELATED"/>
    <property type="match status" value="1"/>
</dbReference>
<keyword evidence="1" id="KW-0808">Transferase</keyword>
<dbReference type="InterPro" id="IPR050832">
    <property type="entry name" value="Bact_Acetyltransf"/>
</dbReference>
<organism evidence="4 5">
    <name type="scientific">Silvimonas iriomotensis</name>
    <dbReference type="NCBI Taxonomy" id="449662"/>
    <lineage>
        <taxon>Bacteria</taxon>
        <taxon>Pseudomonadati</taxon>
        <taxon>Pseudomonadota</taxon>
        <taxon>Betaproteobacteria</taxon>
        <taxon>Neisseriales</taxon>
        <taxon>Chitinibacteraceae</taxon>
        <taxon>Silvimonas</taxon>
    </lineage>
</organism>
<dbReference type="InterPro" id="IPR016181">
    <property type="entry name" value="Acyl_CoA_acyltransferase"/>
</dbReference>
<keyword evidence="5" id="KW-1185">Reference proteome</keyword>
<dbReference type="Gene3D" id="3.40.630.30">
    <property type="match status" value="1"/>
</dbReference>
<evidence type="ECO:0000313" key="5">
    <source>
        <dbReference type="Proteomes" id="UP000637267"/>
    </source>
</evidence>
<sequence>MIRAALTQDLPALCRLSDEINHEHHAGAPDVFVLSQPGDEATQAWWHSAMSASDSVVLVAQHGDQVCGFISAKVTEPPVPPFIRARREARIGTIVVAASHRRQGVGEQLLGAARAWAKAQGAVTLYLQVFSFNESAIRFYEKHGLTVQSVFMNTPL</sequence>
<dbReference type="SUPFAM" id="SSF55729">
    <property type="entry name" value="Acyl-CoA N-acyltransferases (Nat)"/>
    <property type="match status" value="1"/>
</dbReference>
<evidence type="ECO:0000313" key="4">
    <source>
        <dbReference type="EMBL" id="GGP23061.1"/>
    </source>
</evidence>
<dbReference type="Proteomes" id="UP000637267">
    <property type="component" value="Unassembled WGS sequence"/>
</dbReference>
<dbReference type="PANTHER" id="PTHR43877:SF2">
    <property type="entry name" value="AMINOALKYLPHOSPHONATE N-ACETYLTRANSFERASE-RELATED"/>
    <property type="match status" value="1"/>
</dbReference>
<feature type="domain" description="N-acetyltransferase" evidence="3">
    <location>
        <begin position="1"/>
        <end position="156"/>
    </location>
</feature>
<evidence type="ECO:0000256" key="1">
    <source>
        <dbReference type="ARBA" id="ARBA00022679"/>
    </source>
</evidence>
<evidence type="ECO:0000259" key="3">
    <source>
        <dbReference type="PROSITE" id="PS51186"/>
    </source>
</evidence>
<dbReference type="PROSITE" id="PS51186">
    <property type="entry name" value="GNAT"/>
    <property type="match status" value="1"/>
</dbReference>
<evidence type="ECO:0000256" key="2">
    <source>
        <dbReference type="ARBA" id="ARBA00023315"/>
    </source>
</evidence>
<dbReference type="InterPro" id="IPR000182">
    <property type="entry name" value="GNAT_dom"/>
</dbReference>
<keyword evidence="2" id="KW-0012">Acyltransferase</keyword>
<dbReference type="CDD" id="cd04301">
    <property type="entry name" value="NAT_SF"/>
    <property type="match status" value="1"/>
</dbReference>
<name>A0ABQ2PCJ2_9NEIS</name>
<gene>
    <name evidence="4" type="ORF">GCM10010970_30610</name>
</gene>